<gene>
    <name evidence="2" type="ORF">EDM52_20115</name>
</gene>
<dbReference type="OrthoDB" id="2735929at2"/>
<dbReference type="EMBL" id="RHHR01000044">
    <property type="protein sequence ID" value="RNB68438.1"/>
    <property type="molecule type" value="Genomic_DNA"/>
</dbReference>
<dbReference type="Pfam" id="PF06942">
    <property type="entry name" value="GlpM"/>
    <property type="match status" value="1"/>
</dbReference>
<keyword evidence="1" id="KW-0812">Transmembrane</keyword>
<dbReference type="Proteomes" id="UP000282028">
    <property type="component" value="Unassembled WGS sequence"/>
</dbReference>
<reference evidence="2 3" key="1">
    <citation type="submission" date="2018-10" db="EMBL/GenBank/DDBJ databases">
        <title>Phylogenomics of Brevibacillus.</title>
        <authorList>
            <person name="Dunlap C."/>
        </authorList>
    </citation>
    <scope>NUCLEOTIDE SEQUENCE [LARGE SCALE GENOMIC DNA]</scope>
    <source>
        <strain evidence="2 3">JCM 12215</strain>
    </source>
</reference>
<accession>A0A3M8BYD3</accession>
<evidence type="ECO:0008006" key="4">
    <source>
        <dbReference type="Google" id="ProtNLM"/>
    </source>
</evidence>
<dbReference type="AlphaFoldDB" id="A0A3M8BYD3"/>
<evidence type="ECO:0000313" key="2">
    <source>
        <dbReference type="EMBL" id="RNB68438.1"/>
    </source>
</evidence>
<keyword evidence="1" id="KW-1133">Transmembrane helix</keyword>
<proteinExistence type="predicted"/>
<name>A0A3M8BYD3_9BACL</name>
<sequence length="108" mass="12144">MGYILQFFIGGTILVCASLLSKSKYLFLSGIITLLPIMTLINVSLQMKNMSFVDFRITQKNAIFGAFGAVIFISSIYLLTKWFKPSDAVIVAVIIYIIYMIGCKYFFA</sequence>
<organism evidence="2 3">
    <name type="scientific">Brevibacillus invocatus</name>
    <dbReference type="NCBI Taxonomy" id="173959"/>
    <lineage>
        <taxon>Bacteria</taxon>
        <taxon>Bacillati</taxon>
        <taxon>Bacillota</taxon>
        <taxon>Bacilli</taxon>
        <taxon>Bacillales</taxon>
        <taxon>Paenibacillaceae</taxon>
        <taxon>Brevibacillus</taxon>
    </lineage>
</organism>
<protein>
    <recommendedName>
        <fullName evidence="4">GlpM family protein</fullName>
    </recommendedName>
</protein>
<evidence type="ECO:0000256" key="1">
    <source>
        <dbReference type="SAM" id="Phobius"/>
    </source>
</evidence>
<comment type="caution">
    <text evidence="2">The sequence shown here is derived from an EMBL/GenBank/DDBJ whole genome shotgun (WGS) entry which is preliminary data.</text>
</comment>
<feature type="transmembrane region" description="Helical" evidence="1">
    <location>
        <begin position="63"/>
        <end position="83"/>
    </location>
</feature>
<evidence type="ECO:0000313" key="3">
    <source>
        <dbReference type="Proteomes" id="UP000282028"/>
    </source>
</evidence>
<keyword evidence="1" id="KW-0472">Membrane</keyword>
<feature type="transmembrane region" description="Helical" evidence="1">
    <location>
        <begin position="89"/>
        <end position="107"/>
    </location>
</feature>
<dbReference type="InterPro" id="IPR009707">
    <property type="entry name" value="GlpM/YdgC"/>
</dbReference>
<keyword evidence="3" id="KW-1185">Reference proteome</keyword>
<feature type="transmembrane region" description="Helical" evidence="1">
    <location>
        <begin position="25"/>
        <end position="43"/>
    </location>
</feature>
<dbReference type="RefSeq" id="WP_122910738.1">
    <property type="nucleotide sequence ID" value="NZ_CBCSBE010000014.1"/>
</dbReference>